<dbReference type="PROSITE" id="PS51358">
    <property type="entry name" value="NOP"/>
    <property type="match status" value="1"/>
</dbReference>
<dbReference type="SMART" id="SM00931">
    <property type="entry name" value="NOSIC"/>
    <property type="match status" value="1"/>
</dbReference>
<feature type="domain" description="Nop" evidence="6">
    <location>
        <begin position="122"/>
        <end position="240"/>
    </location>
</feature>
<dbReference type="EMBL" id="JAOPGA020001725">
    <property type="protein sequence ID" value="KAL0490856.1"/>
    <property type="molecule type" value="Genomic_DNA"/>
</dbReference>
<feature type="compositionally biased region" description="Basic and acidic residues" evidence="5">
    <location>
        <begin position="354"/>
        <end position="369"/>
    </location>
</feature>
<dbReference type="GO" id="GO:0030515">
    <property type="term" value="F:snoRNA binding"/>
    <property type="evidence" value="ECO:0007669"/>
    <property type="project" value="InterPro"/>
</dbReference>
<dbReference type="InterPro" id="IPR042239">
    <property type="entry name" value="Nop_C"/>
</dbReference>
<dbReference type="FunFam" id="1.10.246.90:FF:000003">
    <property type="entry name" value="Nucleolar protein 58"/>
    <property type="match status" value="1"/>
</dbReference>
<evidence type="ECO:0000259" key="6">
    <source>
        <dbReference type="PROSITE" id="PS51358"/>
    </source>
</evidence>
<comment type="subcellular location">
    <subcellularLocation>
        <location evidence="1">Nucleus</location>
        <location evidence="1">Nucleolus</location>
    </subcellularLocation>
</comment>
<dbReference type="GO" id="GO:0031428">
    <property type="term" value="C:box C/D methylation guide snoRNP complex"/>
    <property type="evidence" value="ECO:0007669"/>
    <property type="project" value="InterPro"/>
</dbReference>
<organism evidence="7 8">
    <name type="scientific">Acrasis kona</name>
    <dbReference type="NCBI Taxonomy" id="1008807"/>
    <lineage>
        <taxon>Eukaryota</taxon>
        <taxon>Discoba</taxon>
        <taxon>Heterolobosea</taxon>
        <taxon>Tetramitia</taxon>
        <taxon>Eutetramitia</taxon>
        <taxon>Acrasidae</taxon>
        <taxon>Acrasis</taxon>
    </lineage>
</organism>
<dbReference type="Gene3D" id="1.10.287.4070">
    <property type="match status" value="1"/>
</dbReference>
<name>A0AAW2ZM05_9EUKA</name>
<dbReference type="Gene3D" id="1.10.246.90">
    <property type="entry name" value="Nop domain"/>
    <property type="match status" value="1"/>
</dbReference>
<comment type="caution">
    <text evidence="7">The sequence shown here is derived from an EMBL/GenBank/DDBJ whole genome shotgun (WGS) entry which is preliminary data.</text>
</comment>
<dbReference type="PANTHER" id="PTHR10894:SF1">
    <property type="entry name" value="NUCLEOLAR PROTEIN 58"/>
    <property type="match status" value="1"/>
</dbReference>
<dbReference type="Proteomes" id="UP001431209">
    <property type="component" value="Unassembled WGS sequence"/>
</dbReference>
<dbReference type="GO" id="GO:0032040">
    <property type="term" value="C:small-subunit processome"/>
    <property type="evidence" value="ECO:0007669"/>
    <property type="project" value="InterPro"/>
</dbReference>
<sequence length="386" mass="42481">MIVQAIALLDDLDKELNIYAMRVKEWYGWHFPELAKALPDNMLYAKTAVLLGDRNNATKVDLTDVLPEELAKDVKEAALISMGTEINEEDLSHIKQLCEEVISISDYRSQLFEYLKSRMNAIAPNLTTLVGELVGARLIAHAGSLMNLAKHPASTVQILGAEKALFRALKSKHNTPKYGLLYHASLIGQAPAKYKGKIARVLAAKCALSSRVDALGEKEDATIGISSRETVETRLRMLENVTTKKFGGQGKGLNNNQQGAALSRSAAHPGKVKSAAASYDASADVTNVAKKDEKKDAKRKRDAKDSSSEDDDSSSEDEKPKKKSKKEDKKAKKEDKKKSKKAKKDSSSDDSSSEDEKPKKKSKKEDKKDKKEKKKSKKESSDSDSD</sequence>
<dbReference type="PANTHER" id="PTHR10894">
    <property type="entry name" value="NUCLEOLAR PROTEIN 5 NUCLEOLAR PROTEIN NOP5 NOP58"/>
    <property type="match status" value="1"/>
</dbReference>
<keyword evidence="8" id="KW-1185">Reference proteome</keyword>
<protein>
    <submittedName>
        <fullName evidence="7">Nucleolar protein 58</fullName>
    </submittedName>
</protein>
<dbReference type="InterPro" id="IPR002687">
    <property type="entry name" value="Nop_dom"/>
</dbReference>
<evidence type="ECO:0000256" key="2">
    <source>
        <dbReference type="ARBA" id="ARBA00009211"/>
    </source>
</evidence>
<dbReference type="InterPro" id="IPR012976">
    <property type="entry name" value="NOSIC"/>
</dbReference>
<evidence type="ECO:0000256" key="5">
    <source>
        <dbReference type="SAM" id="MobiDB-lite"/>
    </source>
</evidence>
<dbReference type="InterPro" id="IPR036070">
    <property type="entry name" value="Nop_dom_sf"/>
</dbReference>
<dbReference type="InterPro" id="IPR045056">
    <property type="entry name" value="Nop56/Nop58"/>
</dbReference>
<comment type="similarity">
    <text evidence="2">Belongs to the NOP5/NOP56 family.</text>
</comment>
<dbReference type="SUPFAM" id="SSF89124">
    <property type="entry name" value="Nop domain"/>
    <property type="match status" value="1"/>
</dbReference>
<feature type="compositionally biased region" description="Basic and acidic residues" evidence="5">
    <location>
        <begin position="316"/>
        <end position="337"/>
    </location>
</feature>
<evidence type="ECO:0000256" key="3">
    <source>
        <dbReference type="ARBA" id="ARBA00022517"/>
    </source>
</evidence>
<dbReference type="AlphaFoldDB" id="A0AAW2ZM05"/>
<accession>A0AAW2ZM05</accession>
<reference evidence="7 8" key="1">
    <citation type="submission" date="2024-03" db="EMBL/GenBank/DDBJ databases">
        <title>The Acrasis kona genome and developmental transcriptomes reveal deep origins of eukaryotic multicellular pathways.</title>
        <authorList>
            <person name="Sheikh S."/>
            <person name="Fu C.-J."/>
            <person name="Brown M.W."/>
            <person name="Baldauf S.L."/>
        </authorList>
    </citation>
    <scope>NUCLEOTIDE SEQUENCE [LARGE SCALE GENOMIC DNA]</scope>
    <source>
        <strain evidence="7 8">ATCC MYA-3509</strain>
    </source>
</reference>
<keyword evidence="4" id="KW-0539">Nucleus</keyword>
<evidence type="ECO:0000256" key="4">
    <source>
        <dbReference type="ARBA" id="ARBA00023242"/>
    </source>
</evidence>
<gene>
    <name evidence="7" type="ORF">AKO1_002468</name>
</gene>
<dbReference type="GO" id="GO:0042254">
    <property type="term" value="P:ribosome biogenesis"/>
    <property type="evidence" value="ECO:0007669"/>
    <property type="project" value="UniProtKB-KW"/>
</dbReference>
<evidence type="ECO:0000256" key="1">
    <source>
        <dbReference type="ARBA" id="ARBA00004604"/>
    </source>
</evidence>
<evidence type="ECO:0000313" key="8">
    <source>
        <dbReference type="Proteomes" id="UP001431209"/>
    </source>
</evidence>
<proteinExistence type="inferred from homology"/>
<feature type="compositionally biased region" description="Low complexity" evidence="5">
    <location>
        <begin position="274"/>
        <end position="284"/>
    </location>
</feature>
<evidence type="ECO:0000313" key="7">
    <source>
        <dbReference type="EMBL" id="KAL0490856.1"/>
    </source>
</evidence>
<feature type="region of interest" description="Disordered" evidence="5">
    <location>
        <begin position="242"/>
        <end position="386"/>
    </location>
</feature>
<keyword evidence="3" id="KW-0690">Ribosome biogenesis</keyword>
<dbReference type="Pfam" id="PF01798">
    <property type="entry name" value="Nop"/>
    <property type="match status" value="1"/>
</dbReference>